<dbReference type="PANTHER" id="PTHR33744">
    <property type="entry name" value="CARBOHYDRATE DIACID REGULATOR"/>
    <property type="match status" value="1"/>
</dbReference>
<dbReference type="EMBL" id="PTIX01000015">
    <property type="protein sequence ID" value="PPK65304.1"/>
    <property type="molecule type" value="Genomic_DNA"/>
</dbReference>
<dbReference type="SMART" id="SM00065">
    <property type="entry name" value="GAF"/>
    <property type="match status" value="1"/>
</dbReference>
<dbReference type="Gene3D" id="3.30.450.40">
    <property type="match status" value="1"/>
</dbReference>
<proteinExistence type="inferred from homology"/>
<dbReference type="OrthoDB" id="8026818at2"/>
<dbReference type="SUPFAM" id="SSF55781">
    <property type="entry name" value="GAF domain-like"/>
    <property type="match status" value="1"/>
</dbReference>
<evidence type="ECO:0000256" key="1">
    <source>
        <dbReference type="ARBA" id="ARBA00006754"/>
    </source>
</evidence>
<feature type="domain" description="GAF" evidence="2">
    <location>
        <begin position="84"/>
        <end position="233"/>
    </location>
</feature>
<reference evidence="3 4" key="1">
    <citation type="submission" date="2018-02" db="EMBL/GenBank/DDBJ databases">
        <title>Genomic Encyclopedia of Archaeal and Bacterial Type Strains, Phase II (KMG-II): from individual species to whole genera.</title>
        <authorList>
            <person name="Goeker M."/>
        </authorList>
    </citation>
    <scope>NUCLEOTIDE SEQUENCE [LARGE SCALE GENOMIC DNA]</scope>
    <source>
        <strain evidence="3 4">YU 961-1</strain>
    </source>
</reference>
<dbReference type="RefSeq" id="WP_146108230.1">
    <property type="nucleotide sequence ID" value="NZ_CP154825.1"/>
</dbReference>
<comment type="caution">
    <text evidence="3">The sequence shown here is derived from an EMBL/GenBank/DDBJ whole genome shotgun (WGS) entry which is preliminary data.</text>
</comment>
<evidence type="ECO:0000313" key="4">
    <source>
        <dbReference type="Proteomes" id="UP000239203"/>
    </source>
</evidence>
<dbReference type="InterPro" id="IPR041522">
    <property type="entry name" value="CdaR_GGDEF"/>
</dbReference>
<dbReference type="AlphaFoldDB" id="A0A2S6GJ96"/>
<dbReference type="Pfam" id="PF13556">
    <property type="entry name" value="HTH_30"/>
    <property type="match status" value="1"/>
</dbReference>
<protein>
    <submittedName>
        <fullName evidence="3">GAF domain-containing protein</fullName>
    </submittedName>
</protein>
<organism evidence="3 4">
    <name type="scientific">Actinokineospora auranticolor</name>
    <dbReference type="NCBI Taxonomy" id="155976"/>
    <lineage>
        <taxon>Bacteria</taxon>
        <taxon>Bacillati</taxon>
        <taxon>Actinomycetota</taxon>
        <taxon>Actinomycetes</taxon>
        <taxon>Pseudonocardiales</taxon>
        <taxon>Pseudonocardiaceae</taxon>
        <taxon>Actinokineospora</taxon>
    </lineage>
</organism>
<dbReference type="Pfam" id="PF01590">
    <property type="entry name" value="GAF"/>
    <property type="match status" value="1"/>
</dbReference>
<evidence type="ECO:0000259" key="2">
    <source>
        <dbReference type="SMART" id="SM00065"/>
    </source>
</evidence>
<dbReference type="Proteomes" id="UP000239203">
    <property type="component" value="Unassembled WGS sequence"/>
</dbReference>
<dbReference type="PANTHER" id="PTHR33744:SF1">
    <property type="entry name" value="DNA-BINDING TRANSCRIPTIONAL ACTIVATOR ADER"/>
    <property type="match status" value="1"/>
</dbReference>
<dbReference type="Pfam" id="PF17853">
    <property type="entry name" value="GGDEF_2"/>
    <property type="match status" value="1"/>
</dbReference>
<dbReference type="InterPro" id="IPR042070">
    <property type="entry name" value="PucR_C-HTH_sf"/>
</dbReference>
<comment type="similarity">
    <text evidence="1">Belongs to the CdaR family.</text>
</comment>
<sequence length="633" mass="68614">MVEGHSAVDSAVLAMLELLSGTAQPHEYDTAITHAVTQGADPAVLHHAKRVALDVAEQLTRHRHREADFTALVDTAREFTIATDVDTLLKMITRRTRLLLGVDMAYISLPDGDSIHIRTADGHTSVLSVGLRLPGAGGVGNEVLLNAAPFWTADYLNDPRIHHSPAIDEVVEAEGLRTVMAVPLFSRNTPFGALYAASRTVRRFTTDEVSLMSSLGDLAGVAIERAQLQEHSDDVITRLREHQTTADTAAATIREFTATHARMLELVIDGADLTTVLTEAHHHLGGSLRLTTTDSRILVSIGELPDDDPDALTAAMITAHTGRTPTRAPDGLWTMPLHAGNRHLGALLLRPDHEPGEHERGLIQVAAHAATTYLLLDNHADASDDRLRDELLDDLLAQPQRPPHQILKRALRMGIDLTNPHTVVLVRPEGDALGKVSIWASAYSHRRGGMKTLHHDRVVLLIPGDDADTAARAVHDSVSASVREPTTVAASNPVTDAAAILPAHHEATRCLTTMTALGMAGRASSTAQLGFLGILLSDHHDVDGFVHATIGPVLDYDRLRDTELTRTLEAYFAESGSPTHAAKKLHVHANTVARRLERITELLGPDWQHPTQALEVQLALRLNRVRAPDDQPA</sequence>
<name>A0A2S6GJ96_9PSEU</name>
<dbReference type="Gene3D" id="1.10.10.2840">
    <property type="entry name" value="PucR C-terminal helix-turn-helix domain"/>
    <property type="match status" value="1"/>
</dbReference>
<accession>A0A2S6GJ96</accession>
<dbReference type="InterPro" id="IPR003018">
    <property type="entry name" value="GAF"/>
</dbReference>
<evidence type="ECO:0000313" key="3">
    <source>
        <dbReference type="EMBL" id="PPK65304.1"/>
    </source>
</evidence>
<gene>
    <name evidence="3" type="ORF">CLV40_115151</name>
</gene>
<keyword evidence="4" id="KW-1185">Reference proteome</keyword>
<dbReference type="InterPro" id="IPR051448">
    <property type="entry name" value="CdaR-like_regulators"/>
</dbReference>
<dbReference type="InterPro" id="IPR029016">
    <property type="entry name" value="GAF-like_dom_sf"/>
</dbReference>
<dbReference type="InterPro" id="IPR025736">
    <property type="entry name" value="PucR_C-HTH_dom"/>
</dbReference>